<protein>
    <recommendedName>
        <fullName evidence="2">non-specific serine/threonine protein kinase</fullName>
        <ecNumber evidence="2">2.7.11.1</ecNumber>
    </recommendedName>
</protein>
<dbReference type="STRING" id="231916.A0A409VNA3"/>
<feature type="compositionally biased region" description="Polar residues" evidence="18">
    <location>
        <begin position="1625"/>
        <end position="1648"/>
    </location>
</feature>
<dbReference type="PROSITE" id="PS00107">
    <property type="entry name" value="PROTEIN_KINASE_ATP"/>
    <property type="match status" value="1"/>
</dbReference>
<dbReference type="GO" id="GO:0016459">
    <property type="term" value="C:myosin complex"/>
    <property type="evidence" value="ECO:0007669"/>
    <property type="project" value="UniProtKB-KW"/>
</dbReference>
<feature type="region of interest" description="Disordered" evidence="18">
    <location>
        <begin position="1939"/>
        <end position="1958"/>
    </location>
</feature>
<dbReference type="InterPro" id="IPR008271">
    <property type="entry name" value="Ser/Thr_kinase_AS"/>
</dbReference>
<feature type="coiled-coil region" evidence="17">
    <location>
        <begin position="1071"/>
        <end position="1425"/>
    </location>
</feature>
<dbReference type="Gene3D" id="1.10.510.10">
    <property type="entry name" value="Transferase(Phosphotransferase) domain 1"/>
    <property type="match status" value="1"/>
</dbReference>
<dbReference type="InterPro" id="IPR008989">
    <property type="entry name" value="Myosin_S1_N"/>
</dbReference>
<dbReference type="GO" id="GO:0007015">
    <property type="term" value="P:actin filament organization"/>
    <property type="evidence" value="ECO:0007669"/>
    <property type="project" value="TreeGrafter"/>
</dbReference>
<feature type="region of interest" description="Actin-binding" evidence="15">
    <location>
        <begin position="685"/>
        <end position="707"/>
    </location>
</feature>
<dbReference type="InterPro" id="IPR000961">
    <property type="entry name" value="AGC-kinase_C"/>
</dbReference>
<feature type="compositionally biased region" description="Basic and acidic residues" evidence="18">
    <location>
        <begin position="1653"/>
        <end position="1664"/>
    </location>
</feature>
<dbReference type="InterPro" id="IPR017892">
    <property type="entry name" value="Pkinase_C"/>
</dbReference>
<dbReference type="InterPro" id="IPR000719">
    <property type="entry name" value="Prot_kinase_dom"/>
</dbReference>
<dbReference type="PANTHER" id="PTHR13140">
    <property type="entry name" value="MYOSIN"/>
    <property type="match status" value="1"/>
</dbReference>
<evidence type="ECO:0000256" key="5">
    <source>
        <dbReference type="ARBA" id="ARBA00022679"/>
    </source>
</evidence>
<dbReference type="EC" id="2.7.11.1" evidence="2"/>
<keyword evidence="4" id="KW-0597">Phosphoprotein</keyword>
<evidence type="ECO:0000256" key="2">
    <source>
        <dbReference type="ARBA" id="ARBA00012513"/>
    </source>
</evidence>
<feature type="region of interest" description="Disordered" evidence="18">
    <location>
        <begin position="2275"/>
        <end position="2298"/>
    </location>
</feature>
<dbReference type="Gene3D" id="4.10.270.10">
    <property type="entry name" value="Myosin, subunit A"/>
    <property type="match status" value="1"/>
</dbReference>
<evidence type="ECO:0000256" key="6">
    <source>
        <dbReference type="ARBA" id="ARBA00022741"/>
    </source>
</evidence>
<feature type="region of interest" description="Disordered" evidence="18">
    <location>
        <begin position="193"/>
        <end position="212"/>
    </location>
</feature>
<sequence>MPAPRLSQSAEAARAAAQQAEFNEKKWVWVPDIKEGYLAGWVNKEEEDSAEVVMATGGEIRKVRFEELFKMNPPKFDRVEDIADLTFLNEASVVHNLRLRYGSGAIYASLFLVAINPYQHLPLYSDAIIQQYRGKRRDENPPHIFAVAERAWVNMGDERENQSILITGESGAGKTESTKKVIQYLAAIATDVHHSPTPSHSRSNTLTSMPMTGLPRSRSIRKGHVLSPSMTGGGSHLTAKGRLGLLERQILQANPILEAFGNAQTQRNNNSSRFGKFVRIMFAPDGSIAGANIDWYLLEKSRVVFRSEAERSFHVFYQLLAGGGPLKNKLLLDGSVEDYEYLNKSRREVDALDVVGFDNSEQFDLFRIVAAILHIGNISITSTRSDDAVMPDISQAERVCHLLGLPIADFTRAVLRPRALAGREWVTQARTRQQAIDELSALCKTLYEKSFGALVERINRALDRPSSKSTFIGVLDIAGFEIFEVNGYEQLLINYTNEKLQQFFNHHMFVLEQEEYAREGIQWEYLNFGLDLQPTIDLIESSGSTIGILSVLDEECIMPKADDRTFTNKLNALWTVQNDDDDSVHPGKLKYEPTRFEQGFIIQHYAAKVEYRTDGWLEKNKDPLNDDLSRVLAASSDSYVASLFSDYAEQPSSLNAAQSVFTVSKKRTMKKGAFRTVAQRHKEQLSSLMMQLRSTQPHFVRCIVPNANKKPGRMDVPLVLDQLRCNGVLEGIRIARLGYPNRLPFVEFRQRYEILTPGILPKGYMDGREACRRMVAALELDEMIFRLGTSKIFFKAGVLAELEERRDTLLFDIFSRLQAAARMYTARRQMKKILNRATAIRTIQRNARVYGELREWPWWQLYTKVRPLLAATRNDEELRKKEMELALIRERAERDQREKETLEKLKMSLEAEKRKVEDELEAERLIAVDKDQSLKRSKERERELEEEIAALQDDIATLDSQLTRAMRLQKESEEKYEKLREAFDQAADHLVRLEQGENAWTEREIQLQGELKKAQDEIQALQSDLEQLQGVSEELRNLALQRDEDLARTRERMDETVKDLRGKLDIETRNRDLIKDKSDQFESEARQAKEQLAELGRTATEYSAMIQKKEEQIADLTSQLDDLKKERESNSGEILALQADIDTLDAQLTAAKNDHAAEVVSREKLQEEMDELRALLATKASEDTRRAEVEKSKELELTELRAQSSKLQQELSEVRSSSLETQNKIKLEHDQLLREYNSLERSHQSLSDRERSTQSQLVKAQAQLAELEKAKRLLDSELLTLRSRQHEVQDQLAEAVRNKEGLERQLEAAQEKYRNFEDIVLDFEREKEARSKELDSIRKQLDTETAKRTQLEKMASSQKAEINKLKERNAKFDKELNKALSDLKAREWEVKQLESKQDKTIVEHVHVLEEAKRVTDRQLADAQAELEKNANYIRSLQMAKSKMSGEFEDMNLKHEREMRAKDQELKAQEKRLQEAIARAEVERRGKEEAALQTLRVQTELKQVQEDAEDLREQLLTVQRSKDALESELDRLAEDAESGDSLAKMQREYESRIAQLESQLSDSELARTTSSRIQDQIEKQHEEIRKLVLSSQPNDRDFHSRLLRQFQIAEESVQRTISRARHPRASSGNDLQSISASSTPRKAANSSKGGSRFEGQHEAASRATDKQVAALKQQLQVMEIQMAASERVRKHLEGYVRELTEQLDNSDGSKQFLESYKARLVKENARLTELLQEEAEARRSAEAAREDGVQAVWAKFQKTIAEERENYARLEDSRKALAVQQRTTQAELDAQRSQLRDITNSRNQLQKEYNALKEQHEILKMDAANAKRELQKRLQDEQVAQNSSSAAQSELKVVIEAMKAGQQELQARYEAAEMERVKAAGAEHQAIRSLTEMKDTLERTKESYKKSLKASERRIQALEAELAKEGRESSETTLIRQRLNEELEDEREQHKKDLAERDFAMDQTRQKYQAELAQLSEELQSQRDNLSRLREENRKLRSDYDALQLKFDDEEYSSRGWKKEKERMETKISDIERAYEAATAAQAEQQSQIVALHSQVRELRGVLDDAESDRAMLQKARRALQAELESIKLEPVDSKLSSDREFQKLQLKKQDLERSLEEQEDRVSHALERVKKAEAFANECQIELGKVRVENSELDKLNASLEKEIKELKVRIVDLETKSYAASPSRPASGSRRVDSRIEELTNKLQQSSKERRESGRLRRIDGQSPPVAENDRQRARLQSYEAEIQGMRETMSAMVCQYTSPCLYAQWRGAYHQDSKRKKASCKRPSAGQNVKRSSTRRRESLSDCTVDYCLHGHKTERISSQLSLIFHHVLEEPQRKEFVCLSRWMLPTEHLAEPKDGNGVISRSVTPIPSRPTTPKPPNGADQFRSGMLTIRIFSGRGLSLPPGVQIPEVIQRALESTPPSRRSTSNRESMQRRRYWWLPYVVLEFDKNEILIDAMGGDLANPVWNYRADFDVSRTSNISVSSYLRTAAAVQGQDDMGNDYLIARVDLTPSLEGHQATDQWYTATAGSGSFHLQITFRPVRGEPLTIEAFDLLKVIGKGSFGKVMQVRKKDTQRIYALKTIRKAHIAQRPGEITHILAERTVLALVNNPFIVPLKFSFQTPDKLYLGMSFVNGGELFYHLQREGKFDQDRSRFYAAELLCALEHLHGFNVVYRDLKPENILLDYTGHIALCDFGLCKLNMSETEKTNTFCGTPEYIAPELLESQGYTKTVDWWTLGVLLYEMMTGLPPFYDENVNTMYQRILSDPLNFPPDMPSEARSVMTGLLQRDPSKRLGANGAEEIKRHPFFAKYIDWNKLLAKKIQPPFKPSVESVLDVANFDPDFTNEEAQDSVVTDSALSETVQDQFRGFTYNPANEHLSESVSYPAM</sequence>
<dbReference type="PROSITE" id="PS51285">
    <property type="entry name" value="AGC_KINASE_CTER"/>
    <property type="match status" value="1"/>
</dbReference>
<evidence type="ECO:0000256" key="16">
    <source>
        <dbReference type="PROSITE-ProRule" id="PRU10141"/>
    </source>
</evidence>
<evidence type="ECO:0000313" key="23">
    <source>
        <dbReference type="EMBL" id="PPQ67696.1"/>
    </source>
</evidence>
<feature type="compositionally biased region" description="Low complexity" evidence="18">
    <location>
        <begin position="2179"/>
        <end position="2190"/>
    </location>
</feature>
<dbReference type="Gene3D" id="3.30.70.1590">
    <property type="match status" value="1"/>
</dbReference>
<comment type="catalytic activity">
    <reaction evidence="14">
        <text>L-seryl-[protein] + ATP = O-phospho-L-seryl-[protein] + ADP + H(+)</text>
        <dbReference type="Rhea" id="RHEA:17989"/>
        <dbReference type="Rhea" id="RHEA-COMP:9863"/>
        <dbReference type="Rhea" id="RHEA-COMP:11604"/>
        <dbReference type="ChEBI" id="CHEBI:15378"/>
        <dbReference type="ChEBI" id="CHEBI:29999"/>
        <dbReference type="ChEBI" id="CHEBI:30616"/>
        <dbReference type="ChEBI" id="CHEBI:83421"/>
        <dbReference type="ChEBI" id="CHEBI:456216"/>
        <dbReference type="EC" id="2.7.11.1"/>
    </reaction>
</comment>
<dbReference type="Pfam" id="PF00433">
    <property type="entry name" value="Pkinase_C"/>
    <property type="match status" value="1"/>
</dbReference>
<evidence type="ECO:0000256" key="10">
    <source>
        <dbReference type="ARBA" id="ARBA00023123"/>
    </source>
</evidence>
<dbReference type="FunFam" id="1.10.510.10:FF:000008">
    <property type="entry name" value="Non-specific serine/threonine protein kinase"/>
    <property type="match status" value="1"/>
</dbReference>
<dbReference type="CDD" id="cd11651">
    <property type="entry name" value="YPK1_N_like"/>
    <property type="match status" value="1"/>
</dbReference>
<keyword evidence="24" id="KW-1185">Reference proteome</keyword>
<evidence type="ECO:0000256" key="13">
    <source>
        <dbReference type="ARBA" id="ARBA00047899"/>
    </source>
</evidence>
<dbReference type="SMART" id="SM00220">
    <property type="entry name" value="S_TKc"/>
    <property type="match status" value="1"/>
</dbReference>
<organism evidence="23 24">
    <name type="scientific">Gymnopilus dilepis</name>
    <dbReference type="NCBI Taxonomy" id="231916"/>
    <lineage>
        <taxon>Eukaryota</taxon>
        <taxon>Fungi</taxon>
        <taxon>Dikarya</taxon>
        <taxon>Basidiomycota</taxon>
        <taxon>Agaricomycotina</taxon>
        <taxon>Agaricomycetes</taxon>
        <taxon>Agaricomycetidae</taxon>
        <taxon>Agaricales</taxon>
        <taxon>Agaricineae</taxon>
        <taxon>Hymenogastraceae</taxon>
        <taxon>Gymnopilus</taxon>
    </lineage>
</organism>
<dbReference type="GO" id="GO:0005737">
    <property type="term" value="C:cytoplasm"/>
    <property type="evidence" value="ECO:0007669"/>
    <property type="project" value="TreeGrafter"/>
</dbReference>
<dbReference type="Pfam" id="PF02736">
    <property type="entry name" value="Myosin_N"/>
    <property type="match status" value="1"/>
</dbReference>
<keyword evidence="7" id="KW-0418">Kinase</keyword>
<feature type="binding site" evidence="15">
    <location>
        <begin position="168"/>
        <end position="175"/>
    </location>
    <ligand>
        <name>ATP</name>
        <dbReference type="ChEBI" id="CHEBI:30616"/>
    </ligand>
</feature>
<evidence type="ECO:0000313" key="24">
    <source>
        <dbReference type="Proteomes" id="UP000284706"/>
    </source>
</evidence>
<dbReference type="PROSITE" id="PS50096">
    <property type="entry name" value="IQ"/>
    <property type="match status" value="1"/>
</dbReference>
<dbReference type="PROSITE" id="PS51456">
    <property type="entry name" value="MYOSIN_MOTOR"/>
    <property type="match status" value="1"/>
</dbReference>
<dbReference type="Gene3D" id="1.10.10.820">
    <property type="match status" value="1"/>
</dbReference>
<dbReference type="PROSITE" id="PS00108">
    <property type="entry name" value="PROTEIN_KINASE_ST"/>
    <property type="match status" value="1"/>
</dbReference>
<comment type="similarity">
    <text evidence="1 15">Belongs to the TRAFAC class myosin-kinesin ATPase superfamily. Myosin family.</text>
</comment>
<evidence type="ECO:0000259" key="22">
    <source>
        <dbReference type="PROSITE" id="PS51844"/>
    </source>
</evidence>
<feature type="region of interest" description="Disordered" evidence="18">
    <location>
        <begin position="1613"/>
        <end position="1666"/>
    </location>
</feature>
<feature type="compositionally biased region" description="Polar residues" evidence="18">
    <location>
        <begin position="196"/>
        <end position="210"/>
    </location>
</feature>
<feature type="compositionally biased region" description="Basic and acidic residues" evidence="18">
    <location>
        <begin position="2191"/>
        <end position="2201"/>
    </location>
</feature>
<evidence type="ECO:0000256" key="8">
    <source>
        <dbReference type="ARBA" id="ARBA00022840"/>
    </source>
</evidence>
<keyword evidence="9 17" id="KW-0175">Coiled coil</keyword>
<dbReference type="InterPro" id="IPR004009">
    <property type="entry name" value="SH3_Myosin"/>
</dbReference>
<evidence type="ECO:0000256" key="11">
    <source>
        <dbReference type="ARBA" id="ARBA00023175"/>
    </source>
</evidence>
<dbReference type="GO" id="GO:0051015">
    <property type="term" value="F:actin filament binding"/>
    <property type="evidence" value="ECO:0007669"/>
    <property type="project" value="InterPro"/>
</dbReference>
<evidence type="ECO:0000256" key="17">
    <source>
        <dbReference type="SAM" id="Coils"/>
    </source>
</evidence>
<dbReference type="Gene3D" id="3.30.200.20">
    <property type="entry name" value="Phosphorylase Kinase, domain 1"/>
    <property type="match status" value="1"/>
</dbReference>
<dbReference type="GO" id="GO:0005524">
    <property type="term" value="F:ATP binding"/>
    <property type="evidence" value="ECO:0007669"/>
    <property type="project" value="UniProtKB-UniRule"/>
</dbReference>
<feature type="domain" description="Myosin N-terminal SH3-like" evidence="22">
    <location>
        <begin position="23"/>
        <end position="73"/>
    </location>
</feature>
<evidence type="ECO:0000256" key="1">
    <source>
        <dbReference type="ARBA" id="ARBA00008314"/>
    </source>
</evidence>
<dbReference type="PROSITE" id="PS51844">
    <property type="entry name" value="SH3_LIKE"/>
    <property type="match status" value="1"/>
</dbReference>
<keyword evidence="5" id="KW-0808">Transferase</keyword>
<dbReference type="PANTHER" id="PTHR13140:SF857">
    <property type="entry name" value="MYOSIN-11"/>
    <property type="match status" value="1"/>
</dbReference>
<dbReference type="FunFam" id="1.20.5.4820:FF:000002">
    <property type="entry name" value="Myosin heavy chain 10"/>
    <property type="match status" value="1"/>
</dbReference>
<feature type="domain" description="AGC-kinase C-terminal" evidence="20">
    <location>
        <begin position="2809"/>
        <end position="2880"/>
    </location>
</feature>
<dbReference type="Gene3D" id="1.20.58.530">
    <property type="match status" value="1"/>
</dbReference>
<dbReference type="SMART" id="SM00242">
    <property type="entry name" value="MYSc"/>
    <property type="match status" value="1"/>
</dbReference>
<dbReference type="PROSITE" id="PS50011">
    <property type="entry name" value="PROTEIN_KINASE_DOM"/>
    <property type="match status" value="1"/>
</dbReference>
<keyword evidence="6 15" id="KW-0547">Nucleotide-binding</keyword>
<evidence type="ECO:0000256" key="18">
    <source>
        <dbReference type="SAM" id="MobiDB-lite"/>
    </source>
</evidence>
<dbReference type="InterPro" id="IPR027417">
    <property type="entry name" value="P-loop_NTPase"/>
</dbReference>
<evidence type="ECO:0000256" key="9">
    <source>
        <dbReference type="ARBA" id="ARBA00023054"/>
    </source>
</evidence>
<keyword evidence="8 15" id="KW-0067">ATP-binding</keyword>
<comment type="catalytic activity">
    <reaction evidence="13">
        <text>L-threonyl-[protein] + ATP = O-phospho-L-threonyl-[protein] + ADP + H(+)</text>
        <dbReference type="Rhea" id="RHEA:46608"/>
        <dbReference type="Rhea" id="RHEA-COMP:11060"/>
        <dbReference type="Rhea" id="RHEA-COMP:11605"/>
        <dbReference type="ChEBI" id="CHEBI:15378"/>
        <dbReference type="ChEBI" id="CHEBI:30013"/>
        <dbReference type="ChEBI" id="CHEBI:30616"/>
        <dbReference type="ChEBI" id="CHEBI:61977"/>
        <dbReference type="ChEBI" id="CHEBI:456216"/>
        <dbReference type="EC" id="2.7.11.1"/>
    </reaction>
</comment>
<dbReference type="EMBL" id="NHYE01005609">
    <property type="protein sequence ID" value="PPQ67696.1"/>
    <property type="molecule type" value="Genomic_DNA"/>
</dbReference>
<feature type="coiled-coil region" evidence="17">
    <location>
        <begin position="878"/>
        <end position="1038"/>
    </location>
</feature>
<dbReference type="SMART" id="SM00133">
    <property type="entry name" value="S_TK_X"/>
    <property type="match status" value="1"/>
</dbReference>
<evidence type="ECO:0000259" key="21">
    <source>
        <dbReference type="PROSITE" id="PS51456"/>
    </source>
</evidence>
<feature type="binding site" evidence="16">
    <location>
        <position position="2584"/>
    </location>
    <ligand>
        <name>ATP</name>
        <dbReference type="ChEBI" id="CHEBI:30616"/>
    </ligand>
</feature>
<evidence type="ECO:0000256" key="15">
    <source>
        <dbReference type="PROSITE-ProRule" id="PRU00782"/>
    </source>
</evidence>
<dbReference type="GO" id="GO:0106310">
    <property type="term" value="F:protein serine kinase activity"/>
    <property type="evidence" value="ECO:0007669"/>
    <property type="project" value="RHEA"/>
</dbReference>
<keyword evidence="12 15" id="KW-0009">Actin-binding</keyword>
<dbReference type="FunFam" id="3.30.200.20:FF:000048">
    <property type="entry name" value="Non-specific serine/threonine protein kinase"/>
    <property type="match status" value="1"/>
</dbReference>
<dbReference type="SUPFAM" id="SSF52540">
    <property type="entry name" value="P-loop containing nucleoside triphosphate hydrolases"/>
    <property type="match status" value="1"/>
</dbReference>
<evidence type="ECO:0000256" key="7">
    <source>
        <dbReference type="ARBA" id="ARBA00022777"/>
    </source>
</evidence>
<evidence type="ECO:0000259" key="20">
    <source>
        <dbReference type="PROSITE" id="PS51285"/>
    </source>
</evidence>
<evidence type="ECO:0000259" key="19">
    <source>
        <dbReference type="PROSITE" id="PS50011"/>
    </source>
</evidence>
<feature type="compositionally biased region" description="Basic and acidic residues" evidence="18">
    <location>
        <begin position="1946"/>
        <end position="1958"/>
    </location>
</feature>
<dbReference type="InterPro" id="IPR011009">
    <property type="entry name" value="Kinase-like_dom_sf"/>
</dbReference>
<dbReference type="PRINTS" id="PR00193">
    <property type="entry name" value="MYOSINHEAVY"/>
</dbReference>
<dbReference type="Pfam" id="PF00069">
    <property type="entry name" value="Pkinase"/>
    <property type="match status" value="1"/>
</dbReference>
<evidence type="ECO:0000256" key="14">
    <source>
        <dbReference type="ARBA" id="ARBA00048679"/>
    </source>
</evidence>
<evidence type="ECO:0000256" key="12">
    <source>
        <dbReference type="ARBA" id="ARBA00023203"/>
    </source>
</evidence>
<reference evidence="23 24" key="1">
    <citation type="journal article" date="2018" name="Evol. Lett.">
        <title>Horizontal gene cluster transfer increased hallucinogenic mushroom diversity.</title>
        <authorList>
            <person name="Reynolds H.T."/>
            <person name="Vijayakumar V."/>
            <person name="Gluck-Thaler E."/>
            <person name="Korotkin H.B."/>
            <person name="Matheny P.B."/>
            <person name="Slot J.C."/>
        </authorList>
    </citation>
    <scope>NUCLEOTIDE SEQUENCE [LARGE SCALE GENOMIC DNA]</scope>
    <source>
        <strain evidence="23 24">SRW20</strain>
    </source>
</reference>
<dbReference type="CDD" id="cd01377">
    <property type="entry name" value="MYSc_class_II"/>
    <property type="match status" value="1"/>
</dbReference>
<dbReference type="Proteomes" id="UP000284706">
    <property type="component" value="Unassembled WGS sequence"/>
</dbReference>
<feature type="region of interest" description="Disordered" evidence="18">
    <location>
        <begin position="2179"/>
        <end position="2235"/>
    </location>
</feature>
<gene>
    <name evidence="23" type="ORF">CVT26_007423</name>
</gene>
<dbReference type="Pfam" id="PF00063">
    <property type="entry name" value="Myosin_head"/>
    <property type="match status" value="1"/>
</dbReference>
<dbReference type="SUPFAM" id="SSF56112">
    <property type="entry name" value="Protein kinase-like (PK-like)"/>
    <property type="match status" value="1"/>
</dbReference>
<name>A0A409VNA3_9AGAR</name>
<comment type="caution">
    <text evidence="23">The sequence shown here is derived from an EMBL/GenBank/DDBJ whole genome shotgun (WGS) entry which is preliminary data.</text>
</comment>
<dbReference type="GO" id="GO:0000146">
    <property type="term" value="F:microfilament motor activity"/>
    <property type="evidence" value="ECO:0007669"/>
    <property type="project" value="TreeGrafter"/>
</dbReference>
<dbReference type="InterPro" id="IPR036961">
    <property type="entry name" value="Kinesin_motor_dom_sf"/>
</dbReference>
<dbReference type="InParanoid" id="A0A409VNA3"/>
<feature type="compositionally biased region" description="Basic and acidic residues" evidence="18">
    <location>
        <begin position="2208"/>
        <end position="2221"/>
    </location>
</feature>
<feature type="domain" description="Myosin motor" evidence="21">
    <location>
        <begin position="77"/>
        <end position="807"/>
    </location>
</feature>
<dbReference type="InterPro" id="IPR001609">
    <property type="entry name" value="Myosin_head_motor_dom-like"/>
</dbReference>
<keyword evidence="11 15" id="KW-0505">Motor protein</keyword>
<dbReference type="InterPro" id="IPR017441">
    <property type="entry name" value="Protein_kinase_ATP_BS"/>
</dbReference>
<accession>A0A409VNA3</accession>
<dbReference type="GO" id="GO:0004674">
    <property type="term" value="F:protein serine/threonine kinase activity"/>
    <property type="evidence" value="ECO:0007669"/>
    <property type="project" value="UniProtKB-KW"/>
</dbReference>
<keyword evidence="3" id="KW-0723">Serine/threonine-protein kinase</keyword>
<dbReference type="Gene3D" id="1.20.120.720">
    <property type="entry name" value="Myosin VI head, motor domain, U50 subdomain"/>
    <property type="match status" value="1"/>
</dbReference>
<feature type="coiled-coil region" evidence="17">
    <location>
        <begin position="1451"/>
        <end position="1565"/>
    </location>
</feature>
<keyword evidence="10 15" id="KW-0518">Myosin</keyword>
<dbReference type="OrthoDB" id="6108017at2759"/>
<evidence type="ECO:0000256" key="3">
    <source>
        <dbReference type="ARBA" id="ARBA00022527"/>
    </source>
</evidence>
<dbReference type="Gene3D" id="2.30.30.360">
    <property type="entry name" value="Myosin S1 fragment, N-terminal"/>
    <property type="match status" value="1"/>
</dbReference>
<dbReference type="Gene3D" id="3.40.850.10">
    <property type="entry name" value="Kinesin motor domain"/>
    <property type="match status" value="1"/>
</dbReference>
<proteinExistence type="inferred from homology"/>
<evidence type="ECO:0000256" key="4">
    <source>
        <dbReference type="ARBA" id="ARBA00022553"/>
    </source>
</evidence>
<feature type="domain" description="Protein kinase" evidence="19">
    <location>
        <begin position="2551"/>
        <end position="2807"/>
    </location>
</feature>
<dbReference type="GO" id="GO:0016020">
    <property type="term" value="C:membrane"/>
    <property type="evidence" value="ECO:0007669"/>
    <property type="project" value="TreeGrafter"/>
</dbReference>
<dbReference type="FunCoup" id="A0A409VNA3">
    <property type="interactions" value="60"/>
</dbReference>